<reference evidence="6" key="1">
    <citation type="submission" date="2019-09" db="EMBL/GenBank/DDBJ databases">
        <authorList>
            <person name="Teo W.F.A."/>
            <person name="Duangmal K."/>
        </authorList>
    </citation>
    <scope>NUCLEOTIDE SEQUENCE [LARGE SCALE GENOMIC DNA]</scope>
    <source>
        <strain evidence="6">K81G1</strain>
    </source>
</reference>
<dbReference type="InterPro" id="IPR009057">
    <property type="entry name" value="Homeodomain-like_sf"/>
</dbReference>
<evidence type="ECO:0000256" key="2">
    <source>
        <dbReference type="ARBA" id="ARBA00023125"/>
    </source>
</evidence>
<organism evidence="6 7">
    <name type="scientific">Amycolatopsis acidicola</name>
    <dbReference type="NCBI Taxonomy" id="2596893"/>
    <lineage>
        <taxon>Bacteria</taxon>
        <taxon>Bacillati</taxon>
        <taxon>Actinomycetota</taxon>
        <taxon>Actinomycetes</taxon>
        <taxon>Pseudonocardiales</taxon>
        <taxon>Pseudonocardiaceae</taxon>
        <taxon>Amycolatopsis</taxon>
    </lineage>
</organism>
<dbReference type="InterPro" id="IPR050109">
    <property type="entry name" value="HTH-type_TetR-like_transc_reg"/>
</dbReference>
<dbReference type="AlphaFoldDB" id="A0A5N0V2V0"/>
<dbReference type="SUPFAM" id="SSF46689">
    <property type="entry name" value="Homeodomain-like"/>
    <property type="match status" value="1"/>
</dbReference>
<dbReference type="InterPro" id="IPR036271">
    <property type="entry name" value="Tet_transcr_reg_TetR-rel_C_sf"/>
</dbReference>
<dbReference type="SUPFAM" id="SSF48498">
    <property type="entry name" value="Tetracyclin repressor-like, C-terminal domain"/>
    <property type="match status" value="1"/>
</dbReference>
<dbReference type="Pfam" id="PF00440">
    <property type="entry name" value="TetR_N"/>
    <property type="match status" value="1"/>
</dbReference>
<feature type="DNA-binding region" description="H-T-H motif" evidence="4">
    <location>
        <begin position="40"/>
        <end position="59"/>
    </location>
</feature>
<protein>
    <submittedName>
        <fullName evidence="6">TetR/AcrR family transcriptional regulator</fullName>
    </submittedName>
</protein>
<keyword evidence="2 4" id="KW-0238">DNA-binding</keyword>
<feature type="domain" description="HTH tetR-type" evidence="5">
    <location>
        <begin position="17"/>
        <end position="77"/>
    </location>
</feature>
<evidence type="ECO:0000313" key="7">
    <source>
        <dbReference type="Proteomes" id="UP000319769"/>
    </source>
</evidence>
<keyword evidence="1" id="KW-0805">Transcription regulation</keyword>
<dbReference type="Gene3D" id="1.10.357.10">
    <property type="entry name" value="Tetracycline Repressor, domain 2"/>
    <property type="match status" value="1"/>
</dbReference>
<dbReference type="PANTHER" id="PTHR30055">
    <property type="entry name" value="HTH-TYPE TRANSCRIPTIONAL REGULATOR RUTR"/>
    <property type="match status" value="1"/>
</dbReference>
<evidence type="ECO:0000259" key="5">
    <source>
        <dbReference type="PROSITE" id="PS50977"/>
    </source>
</evidence>
<keyword evidence="3" id="KW-0804">Transcription</keyword>
<dbReference type="EMBL" id="VMNW02000031">
    <property type="protein sequence ID" value="KAA9159027.1"/>
    <property type="molecule type" value="Genomic_DNA"/>
</dbReference>
<dbReference type="PRINTS" id="PR00455">
    <property type="entry name" value="HTHTETR"/>
</dbReference>
<dbReference type="Gene3D" id="1.10.10.60">
    <property type="entry name" value="Homeodomain-like"/>
    <property type="match status" value="1"/>
</dbReference>
<accession>A0A5N0V2V0</accession>
<proteinExistence type="predicted"/>
<dbReference type="PANTHER" id="PTHR30055:SF234">
    <property type="entry name" value="HTH-TYPE TRANSCRIPTIONAL REGULATOR BETI"/>
    <property type="match status" value="1"/>
</dbReference>
<dbReference type="Proteomes" id="UP000319769">
    <property type="component" value="Unassembled WGS sequence"/>
</dbReference>
<evidence type="ECO:0000256" key="1">
    <source>
        <dbReference type="ARBA" id="ARBA00023015"/>
    </source>
</evidence>
<dbReference type="Pfam" id="PF16859">
    <property type="entry name" value="TetR_C_11"/>
    <property type="match status" value="1"/>
</dbReference>
<comment type="caution">
    <text evidence="6">The sequence shown here is derived from an EMBL/GenBank/DDBJ whole genome shotgun (WGS) entry which is preliminary data.</text>
</comment>
<dbReference type="InterPro" id="IPR001647">
    <property type="entry name" value="HTH_TetR"/>
</dbReference>
<dbReference type="GO" id="GO:0000976">
    <property type="term" value="F:transcription cis-regulatory region binding"/>
    <property type="evidence" value="ECO:0007669"/>
    <property type="project" value="TreeGrafter"/>
</dbReference>
<evidence type="ECO:0000256" key="3">
    <source>
        <dbReference type="ARBA" id="ARBA00023163"/>
    </source>
</evidence>
<evidence type="ECO:0000256" key="4">
    <source>
        <dbReference type="PROSITE-ProRule" id="PRU00335"/>
    </source>
</evidence>
<sequence length="207" mass="22909">MVTGSVPRPQTGRPRDTGVDETILRATVRRFVEDGYTGMSLAKIASDAGTTRPTMYLRWPSKHALVVAAVRAALEQRGAPAPASPDGLPPKERVLRLLSGLRPDDDDEIRRLYATLLAESPRIPELNELLDELVLEPRTRAIAELLDEMKASGDVREDVNTEHAATMIYGAQLVVSLRTGTDGTDRDRESLDLLWPSIAAHPRRRQR</sequence>
<name>A0A5N0V2V0_9PSEU</name>
<dbReference type="PROSITE" id="PS50977">
    <property type="entry name" value="HTH_TETR_2"/>
    <property type="match status" value="1"/>
</dbReference>
<evidence type="ECO:0000313" key="6">
    <source>
        <dbReference type="EMBL" id="KAA9159027.1"/>
    </source>
</evidence>
<dbReference type="InterPro" id="IPR011075">
    <property type="entry name" value="TetR_C"/>
</dbReference>
<dbReference type="GO" id="GO:0003700">
    <property type="term" value="F:DNA-binding transcription factor activity"/>
    <property type="evidence" value="ECO:0007669"/>
    <property type="project" value="TreeGrafter"/>
</dbReference>
<keyword evidence="7" id="KW-1185">Reference proteome</keyword>
<gene>
    <name evidence="6" type="ORF">FPZ12_020975</name>
</gene>
<dbReference type="RefSeq" id="WP_166462846.1">
    <property type="nucleotide sequence ID" value="NZ_VMNW02000031.1"/>
</dbReference>